<protein>
    <recommendedName>
        <fullName evidence="3">SH3 domain-containing protein</fullName>
    </recommendedName>
</protein>
<organism evidence="1 2">
    <name type="scientific">Arthrobacter deserti</name>
    <dbReference type="NCBI Taxonomy" id="1742687"/>
    <lineage>
        <taxon>Bacteria</taxon>
        <taxon>Bacillati</taxon>
        <taxon>Actinomycetota</taxon>
        <taxon>Actinomycetes</taxon>
        <taxon>Micrococcales</taxon>
        <taxon>Micrococcaceae</taxon>
        <taxon>Arthrobacter</taxon>
    </lineage>
</organism>
<reference evidence="1 2" key="1">
    <citation type="submission" date="2020-04" db="EMBL/GenBank/DDBJ databases">
        <authorList>
            <person name="Liu S."/>
        </authorList>
    </citation>
    <scope>NUCLEOTIDE SEQUENCE [LARGE SCALE GENOMIC DNA]</scope>
    <source>
        <strain evidence="1 2">CGMCC 1.15091</strain>
    </source>
</reference>
<evidence type="ECO:0000313" key="1">
    <source>
        <dbReference type="EMBL" id="NKX50348.1"/>
    </source>
</evidence>
<gene>
    <name evidence="1" type="ORF">HER39_07165</name>
</gene>
<comment type="caution">
    <text evidence="1">The sequence shown here is derived from an EMBL/GenBank/DDBJ whole genome shotgun (WGS) entry which is preliminary data.</text>
</comment>
<accession>A0ABX1JM24</accession>
<dbReference type="Proteomes" id="UP000523795">
    <property type="component" value="Unassembled WGS sequence"/>
</dbReference>
<evidence type="ECO:0008006" key="3">
    <source>
        <dbReference type="Google" id="ProtNLM"/>
    </source>
</evidence>
<dbReference type="EMBL" id="JAAZSR010000082">
    <property type="protein sequence ID" value="NKX50348.1"/>
    <property type="molecule type" value="Genomic_DNA"/>
</dbReference>
<name>A0ABX1JM24_9MICC</name>
<proteinExistence type="predicted"/>
<keyword evidence="2" id="KW-1185">Reference proteome</keyword>
<evidence type="ECO:0000313" key="2">
    <source>
        <dbReference type="Proteomes" id="UP000523795"/>
    </source>
</evidence>
<sequence length="103" mass="11049">MTQGSAAGPGPVTRAPYCRKPYVRARLGRDGVDGKAIAWTHSEVQVKWVDRDGAMRTAWVPAAAVRRISRDDSAWHDPYDDYGFYYPGGTPGSAPGGGPDAAK</sequence>